<feature type="domain" description="NFACT protein RNA binding" evidence="6">
    <location>
        <begin position="448"/>
        <end position="530"/>
    </location>
</feature>
<dbReference type="AlphaFoldDB" id="A0A6G7B934"/>
<evidence type="ECO:0000256" key="4">
    <source>
        <dbReference type="ARBA" id="ARBA00022917"/>
    </source>
</evidence>
<organism evidence="7 8">
    <name type="scientific">Lactobacillus iners</name>
    <dbReference type="NCBI Taxonomy" id="147802"/>
    <lineage>
        <taxon>Bacteria</taxon>
        <taxon>Bacillati</taxon>
        <taxon>Bacillota</taxon>
        <taxon>Bacilli</taxon>
        <taxon>Lactobacillales</taxon>
        <taxon>Lactobacillaceae</taxon>
        <taxon>Lactobacillus</taxon>
    </lineage>
</organism>
<dbReference type="Pfam" id="PF05833">
    <property type="entry name" value="NFACT_N"/>
    <property type="match status" value="1"/>
</dbReference>
<evidence type="ECO:0000259" key="6">
    <source>
        <dbReference type="Pfam" id="PF18297"/>
    </source>
</evidence>
<evidence type="ECO:0000256" key="5">
    <source>
        <dbReference type="HAMAP-Rule" id="MF_00844"/>
    </source>
</evidence>
<accession>A0A6G7B934</accession>
<evidence type="ECO:0000256" key="1">
    <source>
        <dbReference type="ARBA" id="ARBA00022555"/>
    </source>
</evidence>
<comment type="function">
    <text evidence="5">Key component of the ribosome quality control system (RQC), a ribosome-associated complex that mediates the extraction of incompletely synthesized nascent chains from stalled ribosomes and their subsequent degradation. RqcH recruits Ala-charged tRNA, and with RqcP directs the elongation of stalled nascent chains on 50S ribosomal subunits, leading to non-templated C-terminal alanine extensions (Ala tail). The Ala tail promotes nascent chain degradation. May add between 1 and at least 8 Ala residues. Binds to stalled 50S ribosomal subunits.</text>
</comment>
<dbReference type="InterPro" id="IPR043682">
    <property type="entry name" value="RqcH_bacterial"/>
</dbReference>
<keyword evidence="4 5" id="KW-0648">Protein biosynthesis</keyword>
<dbReference type="Gene3D" id="2.30.310.10">
    <property type="entry name" value="ibrinogen binding protein from staphylococcus aureus domain"/>
    <property type="match status" value="1"/>
</dbReference>
<sequence length="565" mass="65324">MPFDGLFIHSLLKTLTTNLKKARLSKIYQPFDNDLILIFRNQGINYKLLISINAQHPRMHITTKNIINPDTASTFVMVLRKYLEGAILNEIKQVGMERIINLYFSNRNEFGDETNFVLSVELMGRHSNVILYNKATNKIIDLLKRINPEDNRVRLLLPHADYQLPPLITGIDGSTITQSEFGRLLAKYTTPLDMVNKFNGLDSDDKKELLGYFNNDFSFDALKLFMSNFDKPQGYVLQTVNHQNKFFCYRPRYLNLYVVLQSEDINKALDDFYQDMANREWVRQKAKVVENVVNNENKKLSRKLIKLQKQLDSAENSTEFRIKGEILNVYLSNIKPGITTISLPNYYDENKPINIKLDPALSPAKNAQKYFVKYQKLRNSIKFIKEQIKLTQDNLAYFDTIQTAINNAEPQDIALIREELINQGYIRQHNKNNNLRKKKITADNIACFTLTSGKKVWVGKNNYQNDWLTLKKADKRFLWLHVKNIPGSHVILQDIEPTMSDIKEAAEIAAYFSKARYSANVVVDYITVKKIKKPKGAKPGFVIYTGQKSISVTPIKEDILCKRDN</sequence>
<evidence type="ECO:0000256" key="2">
    <source>
        <dbReference type="ARBA" id="ARBA00022730"/>
    </source>
</evidence>
<dbReference type="GO" id="GO:0000049">
    <property type="term" value="F:tRNA binding"/>
    <property type="evidence" value="ECO:0007669"/>
    <property type="project" value="UniProtKB-UniRule"/>
</dbReference>
<comment type="subunit">
    <text evidence="5">Associates with stalled 50S ribosomal subunits. Binds to RqcP.</text>
</comment>
<dbReference type="GO" id="GO:0072344">
    <property type="term" value="P:rescue of stalled ribosome"/>
    <property type="evidence" value="ECO:0007669"/>
    <property type="project" value="UniProtKB-UniRule"/>
</dbReference>
<evidence type="ECO:0000256" key="3">
    <source>
        <dbReference type="ARBA" id="ARBA00022884"/>
    </source>
</evidence>
<dbReference type="GO" id="GO:0043023">
    <property type="term" value="F:ribosomal large subunit binding"/>
    <property type="evidence" value="ECO:0007669"/>
    <property type="project" value="UniProtKB-UniRule"/>
</dbReference>
<dbReference type="GO" id="GO:1990112">
    <property type="term" value="C:RQC complex"/>
    <property type="evidence" value="ECO:0007669"/>
    <property type="project" value="TreeGrafter"/>
</dbReference>
<proteinExistence type="inferred from homology"/>
<dbReference type="FunFam" id="2.30.310.10:FF:000004">
    <property type="entry name" value="Fibronectin-binding protein A"/>
    <property type="match status" value="1"/>
</dbReference>
<keyword evidence="3 5" id="KW-0694">RNA-binding</keyword>
<dbReference type="GO" id="GO:0019843">
    <property type="term" value="F:rRNA binding"/>
    <property type="evidence" value="ECO:0007669"/>
    <property type="project" value="UniProtKB-UniRule"/>
</dbReference>
<dbReference type="Proteomes" id="UP000501676">
    <property type="component" value="Chromosome"/>
</dbReference>
<keyword evidence="5" id="KW-0175">Coiled coil</keyword>
<dbReference type="Pfam" id="PF18297">
    <property type="entry name" value="NFACT-R_2"/>
    <property type="match status" value="1"/>
</dbReference>
<dbReference type="HAMAP" id="MF_00844_B">
    <property type="entry name" value="RqcH_B"/>
    <property type="match status" value="1"/>
</dbReference>
<reference evidence="7 8" key="1">
    <citation type="submission" date="2020-02" db="EMBL/GenBank/DDBJ databases">
        <title>Complete genome sequences of six Lactobacillus iners strains isolated from the human vagina.</title>
        <authorList>
            <person name="France M.T."/>
            <person name="Rutt L."/>
            <person name="Narina S."/>
            <person name="Arbaugh S."/>
            <person name="Humphrys M.S."/>
            <person name="Ma B."/>
            <person name="Hayward M.R."/>
            <person name="Relman D."/>
            <person name="Kwon D.S."/>
            <person name="Ravel J."/>
        </authorList>
    </citation>
    <scope>NUCLEOTIDE SEQUENCE [LARGE SCALE GENOMIC DNA]</scope>
    <source>
        <strain evidence="7 8">C0210C1</strain>
    </source>
</reference>
<keyword evidence="1 5" id="KW-0820">tRNA-binding</keyword>
<feature type="coiled-coil region" evidence="5">
    <location>
        <begin position="290"/>
        <end position="317"/>
    </location>
</feature>
<dbReference type="EMBL" id="CP049228">
    <property type="protein sequence ID" value="QIH23796.1"/>
    <property type="molecule type" value="Genomic_DNA"/>
</dbReference>
<name>A0A6G7B934_9LACO</name>
<dbReference type="PANTHER" id="PTHR15239">
    <property type="entry name" value="NUCLEAR EXPORT MEDIATOR FACTOR NEMF"/>
    <property type="match status" value="1"/>
</dbReference>
<keyword evidence="2 5" id="KW-0699">rRNA-binding</keyword>
<dbReference type="InterPro" id="IPR051608">
    <property type="entry name" value="RQC_Subunit_NEMF"/>
</dbReference>
<dbReference type="PANTHER" id="PTHR15239:SF6">
    <property type="entry name" value="RIBOSOME QUALITY CONTROL COMPLEX SUBUNIT NEMF"/>
    <property type="match status" value="1"/>
</dbReference>
<protein>
    <recommendedName>
        <fullName evidence="5">Rqc2 homolog RqcH</fullName>
        <shortName evidence="5">RqcH</shortName>
    </recommendedName>
</protein>
<gene>
    <name evidence="5" type="primary">rqcH</name>
    <name evidence="7" type="ORF">G6Z83_03595</name>
</gene>
<dbReference type="RefSeq" id="WP_164823996.1">
    <property type="nucleotide sequence ID" value="NZ_CP049228.1"/>
</dbReference>
<comment type="similarity">
    <text evidence="5">Belongs to the NEMF family.</text>
</comment>
<evidence type="ECO:0000313" key="7">
    <source>
        <dbReference type="EMBL" id="QIH23796.1"/>
    </source>
</evidence>
<dbReference type="InterPro" id="IPR059101">
    <property type="entry name" value="NFACT-R_2"/>
</dbReference>
<evidence type="ECO:0000313" key="8">
    <source>
        <dbReference type="Proteomes" id="UP000501676"/>
    </source>
</evidence>